<proteinExistence type="predicted"/>
<protein>
    <submittedName>
        <fullName evidence="1">Uncharacterized protein</fullName>
    </submittedName>
</protein>
<name>A0A6C0LSA0_9ZZZZ</name>
<organism evidence="1">
    <name type="scientific">viral metagenome</name>
    <dbReference type="NCBI Taxonomy" id="1070528"/>
    <lineage>
        <taxon>unclassified sequences</taxon>
        <taxon>metagenomes</taxon>
        <taxon>organismal metagenomes</taxon>
    </lineage>
</organism>
<dbReference type="EMBL" id="MN740561">
    <property type="protein sequence ID" value="QHU33746.1"/>
    <property type="molecule type" value="Genomic_DNA"/>
</dbReference>
<dbReference type="AlphaFoldDB" id="A0A6C0LSA0"/>
<accession>A0A6C0LSA0</accession>
<evidence type="ECO:0000313" key="1">
    <source>
        <dbReference type="EMBL" id="QHU33746.1"/>
    </source>
</evidence>
<reference evidence="1" key="1">
    <citation type="journal article" date="2020" name="Nature">
        <title>Giant virus diversity and host interactions through global metagenomics.</title>
        <authorList>
            <person name="Schulz F."/>
            <person name="Roux S."/>
            <person name="Paez-Espino D."/>
            <person name="Jungbluth S."/>
            <person name="Walsh D.A."/>
            <person name="Denef V.J."/>
            <person name="McMahon K.D."/>
            <person name="Konstantinidis K.T."/>
            <person name="Eloe-Fadrosh E.A."/>
            <person name="Kyrpides N.C."/>
            <person name="Woyke T."/>
        </authorList>
    </citation>
    <scope>NUCLEOTIDE SEQUENCE</scope>
    <source>
        <strain evidence="1">GVMAG-S-1016704-121</strain>
    </source>
</reference>
<sequence>MFLRIETAMTLLRMELEQVTLKLTDMERSINRFETNSANTMNRPTSYASMVSLNPSASSADITLSLPTQSMPTESHLPLMSEWTDVEQVEPYMEILLNYVLDRHKDEMRRVSKGASAFLCKDTNGVIIAALIYRYRAGCGNEILRHIATSHVVFHEHVILKYVELLASTTQNFYTETHTSVAEALICRGVTHIVDVNHISRVLPHIRKTVNARNTPSNLIITNEHDYRRTFKPYSETEKAPLYSYIIPPGNRIRLLLGNPQ</sequence>